<protein>
    <submittedName>
        <fullName evidence="3">DsbA family protein</fullName>
    </submittedName>
</protein>
<name>A0ABS6BK36_9SPHN</name>
<dbReference type="Proteomes" id="UP000776276">
    <property type="component" value="Unassembled WGS sequence"/>
</dbReference>
<dbReference type="PANTHER" id="PTHR13887">
    <property type="entry name" value="GLUTATHIONE S-TRANSFERASE KAPPA"/>
    <property type="match status" value="1"/>
</dbReference>
<reference evidence="3 4" key="1">
    <citation type="submission" date="2021-06" db="EMBL/GenBank/DDBJ databases">
        <title>Sphingomonas sp. XMGL2, whole genome shotgun sequencing project.</title>
        <authorList>
            <person name="Zhao G."/>
            <person name="Shen L."/>
        </authorList>
    </citation>
    <scope>NUCLEOTIDE SEQUENCE [LARGE SCALE GENOMIC DNA]</scope>
    <source>
        <strain evidence="3 4">XMGL2</strain>
    </source>
</reference>
<dbReference type="RefSeq" id="WP_216323429.1">
    <property type="nucleotide sequence ID" value="NZ_JAHKRT010000004.1"/>
</dbReference>
<sequence length="250" mass="26340">MKTFDYRLGLAAIALIVAGCDKKAETPAGGTPTAAAGPVAANAPAGGWTETATTTPEGGFLLGNPAAPVKLVEYSSMTCPHCAAFSTEAMPALKANYIASGKVSLEMRNFVRDPVDLAAALIARCNGAPAYFKMTEQLYASQMDWIGNFQKLTPADQSAIGNLPQDKQYAALAKAGGLDRFAEERGLPADKVAQCLGNLKERDLLVEMNRKAVEDIKLEGTPTFLINGQLVQGAYDWASLEPKLKAAVGS</sequence>
<proteinExistence type="inferred from homology"/>
<gene>
    <name evidence="3" type="ORF">KOF26_08955</name>
</gene>
<evidence type="ECO:0000313" key="3">
    <source>
        <dbReference type="EMBL" id="MBU3077992.1"/>
    </source>
</evidence>
<evidence type="ECO:0000313" key="4">
    <source>
        <dbReference type="Proteomes" id="UP000776276"/>
    </source>
</evidence>
<dbReference type="Pfam" id="PF13462">
    <property type="entry name" value="Thioredoxin_4"/>
    <property type="match status" value="1"/>
</dbReference>
<dbReference type="InterPro" id="IPR012336">
    <property type="entry name" value="Thioredoxin-like_fold"/>
</dbReference>
<evidence type="ECO:0000259" key="2">
    <source>
        <dbReference type="Pfam" id="PF13462"/>
    </source>
</evidence>
<dbReference type="PANTHER" id="PTHR13887:SF56">
    <property type="entry name" value="THIOREDOXIN-LIKE REDUCTASE RV2466C"/>
    <property type="match status" value="1"/>
</dbReference>
<organism evidence="3 4">
    <name type="scientific">Sphingomonas quercus</name>
    <dbReference type="NCBI Taxonomy" id="2842451"/>
    <lineage>
        <taxon>Bacteria</taxon>
        <taxon>Pseudomonadati</taxon>
        <taxon>Pseudomonadota</taxon>
        <taxon>Alphaproteobacteria</taxon>
        <taxon>Sphingomonadales</taxon>
        <taxon>Sphingomonadaceae</taxon>
        <taxon>Sphingomonas</taxon>
    </lineage>
</organism>
<keyword evidence="4" id="KW-1185">Reference proteome</keyword>
<comment type="caution">
    <text evidence="3">The sequence shown here is derived from an EMBL/GenBank/DDBJ whole genome shotgun (WGS) entry which is preliminary data.</text>
</comment>
<feature type="domain" description="Thioredoxin-like fold" evidence="2">
    <location>
        <begin position="58"/>
        <end position="242"/>
    </location>
</feature>
<comment type="similarity">
    <text evidence="1">Belongs to the thioredoxin family. DsbA subfamily.</text>
</comment>
<dbReference type="PROSITE" id="PS51257">
    <property type="entry name" value="PROKAR_LIPOPROTEIN"/>
    <property type="match status" value="1"/>
</dbReference>
<dbReference type="EMBL" id="JAHKRT010000004">
    <property type="protein sequence ID" value="MBU3077992.1"/>
    <property type="molecule type" value="Genomic_DNA"/>
</dbReference>
<evidence type="ECO:0000256" key="1">
    <source>
        <dbReference type="ARBA" id="ARBA00005791"/>
    </source>
</evidence>
<accession>A0ABS6BK36</accession>